<dbReference type="Pfam" id="PF02541">
    <property type="entry name" value="Ppx-GppA"/>
    <property type="match status" value="1"/>
</dbReference>
<dbReference type="Gene3D" id="3.30.420.150">
    <property type="entry name" value="Exopolyphosphatase. Domain 2"/>
    <property type="match status" value="1"/>
</dbReference>
<evidence type="ECO:0000259" key="1">
    <source>
        <dbReference type="Pfam" id="PF02541"/>
    </source>
</evidence>
<dbReference type="Gene3D" id="3.30.420.40">
    <property type="match status" value="1"/>
</dbReference>
<feature type="domain" description="Ppx/GppA phosphatase N-terminal" evidence="1">
    <location>
        <begin position="40"/>
        <end position="274"/>
    </location>
</feature>
<dbReference type="SUPFAM" id="SSF53067">
    <property type="entry name" value="Actin-like ATPase domain"/>
    <property type="match status" value="2"/>
</dbReference>
<accession>A0ABU5NAF8</accession>
<reference evidence="2 3" key="1">
    <citation type="submission" date="2023-03" db="EMBL/GenBank/DDBJ databases">
        <title>Host association and intracellularity evolved multiple times independently in the Rickettsiales.</title>
        <authorList>
            <person name="Castelli M."/>
            <person name="Nardi T."/>
            <person name="Gammuto L."/>
            <person name="Bellinzona G."/>
            <person name="Sabaneyeva E."/>
            <person name="Potekhin A."/>
            <person name="Serra V."/>
            <person name="Petroni G."/>
            <person name="Sassera D."/>
        </authorList>
    </citation>
    <scope>NUCLEOTIDE SEQUENCE [LARGE SCALE GENOMIC DNA]</scope>
    <source>
        <strain evidence="2 3">Sr 2-6</strain>
    </source>
</reference>
<evidence type="ECO:0000313" key="3">
    <source>
        <dbReference type="Proteomes" id="UP001291687"/>
    </source>
</evidence>
<dbReference type="PANTHER" id="PTHR30005:SF0">
    <property type="entry name" value="RETROGRADE REGULATION PROTEIN 2"/>
    <property type="match status" value="1"/>
</dbReference>
<proteinExistence type="predicted"/>
<dbReference type="PANTHER" id="PTHR30005">
    <property type="entry name" value="EXOPOLYPHOSPHATASE"/>
    <property type="match status" value="1"/>
</dbReference>
<gene>
    <name evidence="2" type="ORF">Megvenef_00098</name>
</gene>
<dbReference type="EMBL" id="JARJFB010000004">
    <property type="protein sequence ID" value="MEA0970148.1"/>
    <property type="molecule type" value="Genomic_DNA"/>
</dbReference>
<organism evidence="2 3">
    <name type="scientific">Candidatus Megaera venefica</name>
    <dbReference type="NCBI Taxonomy" id="2055910"/>
    <lineage>
        <taxon>Bacteria</taxon>
        <taxon>Pseudomonadati</taxon>
        <taxon>Pseudomonadota</taxon>
        <taxon>Alphaproteobacteria</taxon>
        <taxon>Rickettsiales</taxon>
        <taxon>Rickettsiaceae</taxon>
        <taxon>Candidatus Megaera</taxon>
    </lineage>
</organism>
<evidence type="ECO:0000313" key="2">
    <source>
        <dbReference type="EMBL" id="MEA0970148.1"/>
    </source>
</evidence>
<dbReference type="Gene3D" id="1.10.3210.10">
    <property type="entry name" value="Hypothetical protein af1432"/>
    <property type="match status" value="1"/>
</dbReference>
<comment type="caution">
    <text evidence="2">The sequence shown here is derived from an EMBL/GenBank/DDBJ whole genome shotgun (WGS) entry which is preliminary data.</text>
</comment>
<name>A0ABU5NAF8_9RICK</name>
<sequence>MDIGYNAIRAVVYEDNTLGAPEIFNNKFKNDILSLLSHESFDVKHQSYLSIQYLLHVFKRLEVTDINCVATAVLRDHPRANDFISFIKNKYNFDIRIITGEEEAKLTAQGLISGIRDSVGIAADLGGGSLELVEVKNGCIGKLESLELGTKIITARNITNKNEIIQIISETFGNQTYKNLYLIGGALRFIGRLYIDFTEYPIKNLHNLEILSDEFSTYLAKLRSSSSNTKSKLGKRKINSNALLVAEAMIEVFKPEKIIVSTYGLKEGVRVELLTDDDKNKDIVEEKVKYTCNYDVTKTDFNSYHDILESIAGKNEISMTILKFAIMLMSLKRKFDNTLPPVALTEFILSSEIPFKHQVRLMLALVLAYASNYKPDNELVRISKKLLTKEDYARSQIIGHFLQIAEEIDGPSFSSPSFSIKSKNYYLEIDSKEILPRPTFEKVCSRLKSIAYAKKIYSN</sequence>
<dbReference type="InterPro" id="IPR050273">
    <property type="entry name" value="GppA/Ppx_hydrolase"/>
</dbReference>
<protein>
    <submittedName>
        <fullName evidence="2">Ppx/GppA family phosphatase</fullName>
    </submittedName>
</protein>
<keyword evidence="3" id="KW-1185">Reference proteome</keyword>
<dbReference type="InterPro" id="IPR043129">
    <property type="entry name" value="ATPase_NBD"/>
</dbReference>
<dbReference type="InterPro" id="IPR003695">
    <property type="entry name" value="Ppx_GppA_N"/>
</dbReference>
<dbReference type="Proteomes" id="UP001291687">
    <property type="component" value="Unassembled WGS sequence"/>
</dbReference>